<reference evidence="3" key="1">
    <citation type="submission" date="2021-06" db="EMBL/GenBank/DDBJ databases">
        <authorList>
            <person name="Kallberg Y."/>
            <person name="Tangrot J."/>
            <person name="Rosling A."/>
        </authorList>
    </citation>
    <scope>NUCLEOTIDE SEQUENCE</scope>
    <source>
        <strain evidence="3">MT106</strain>
    </source>
</reference>
<organism evidence="3 4">
    <name type="scientific">Ambispora gerdemannii</name>
    <dbReference type="NCBI Taxonomy" id="144530"/>
    <lineage>
        <taxon>Eukaryota</taxon>
        <taxon>Fungi</taxon>
        <taxon>Fungi incertae sedis</taxon>
        <taxon>Mucoromycota</taxon>
        <taxon>Glomeromycotina</taxon>
        <taxon>Glomeromycetes</taxon>
        <taxon>Archaeosporales</taxon>
        <taxon>Ambisporaceae</taxon>
        <taxon>Ambispora</taxon>
    </lineage>
</organism>
<feature type="region of interest" description="Disordered" evidence="1">
    <location>
        <begin position="1"/>
        <end position="52"/>
    </location>
</feature>
<feature type="domain" description="F-box" evidence="2">
    <location>
        <begin position="68"/>
        <end position="120"/>
    </location>
</feature>
<dbReference type="OrthoDB" id="2322499at2759"/>
<protein>
    <submittedName>
        <fullName evidence="3">582_t:CDS:1</fullName>
    </submittedName>
</protein>
<evidence type="ECO:0000313" key="4">
    <source>
        <dbReference type="Proteomes" id="UP000789831"/>
    </source>
</evidence>
<evidence type="ECO:0000259" key="2">
    <source>
        <dbReference type="PROSITE" id="PS50181"/>
    </source>
</evidence>
<dbReference type="InterPro" id="IPR001810">
    <property type="entry name" value="F-box_dom"/>
</dbReference>
<sequence length="344" mass="40136">MPPRLRSSRKAAQKAKEEVRKRKEPPKKKARQTKNNKTTPITKKVPETKVETKESETEITSILFSTKDVNFTQIAPEIFITICKFLPPIDLLSLAQVCRLFNEYLSSEESDSTELIWRKARHTFLSTFDVGPPDGMSERKYIRLIVEKGCQLCGKKTGASIHWEFLVRVCNQCFKANIASFNNIMANYQIPLYFYPALPCYSRADSGYFWLPQVEKFRDEYNAASPEEKLKMLQDCTQKSHRIMLDKRARETSKSRERSARLQENAEKRKTRQNRIHQLVDEMSKETYEDGTPKFDQHFLKGNIVAYCKAVNSTSTSLTDRAWRSWRKKIENEYYSKIPSIVDQ</sequence>
<dbReference type="Proteomes" id="UP000789831">
    <property type="component" value="Unassembled WGS sequence"/>
</dbReference>
<feature type="compositionally biased region" description="Basic and acidic residues" evidence="1">
    <location>
        <begin position="247"/>
        <end position="268"/>
    </location>
</feature>
<accession>A0A9N9AUQ9</accession>
<dbReference type="SMART" id="SM00256">
    <property type="entry name" value="FBOX"/>
    <property type="match status" value="1"/>
</dbReference>
<evidence type="ECO:0000313" key="3">
    <source>
        <dbReference type="EMBL" id="CAG8540675.1"/>
    </source>
</evidence>
<dbReference type="InterPro" id="IPR036047">
    <property type="entry name" value="F-box-like_dom_sf"/>
</dbReference>
<proteinExistence type="predicted"/>
<feature type="compositionally biased region" description="Basic residues" evidence="1">
    <location>
        <begin position="22"/>
        <end position="34"/>
    </location>
</feature>
<name>A0A9N9AUQ9_9GLOM</name>
<dbReference type="PROSITE" id="PS50181">
    <property type="entry name" value="FBOX"/>
    <property type="match status" value="1"/>
</dbReference>
<dbReference type="EMBL" id="CAJVPL010000922">
    <property type="protein sequence ID" value="CAG8540675.1"/>
    <property type="molecule type" value="Genomic_DNA"/>
</dbReference>
<keyword evidence="4" id="KW-1185">Reference proteome</keyword>
<dbReference type="SUPFAM" id="SSF81383">
    <property type="entry name" value="F-box domain"/>
    <property type="match status" value="1"/>
</dbReference>
<evidence type="ECO:0000256" key="1">
    <source>
        <dbReference type="SAM" id="MobiDB-lite"/>
    </source>
</evidence>
<dbReference type="AlphaFoldDB" id="A0A9N9AUQ9"/>
<feature type="compositionally biased region" description="Basic residues" evidence="1">
    <location>
        <begin position="1"/>
        <end position="13"/>
    </location>
</feature>
<gene>
    <name evidence="3" type="ORF">AGERDE_LOCUS6166</name>
</gene>
<dbReference type="CDD" id="cd09917">
    <property type="entry name" value="F-box_SF"/>
    <property type="match status" value="1"/>
</dbReference>
<dbReference type="Gene3D" id="1.20.1280.50">
    <property type="match status" value="1"/>
</dbReference>
<dbReference type="Pfam" id="PF12937">
    <property type="entry name" value="F-box-like"/>
    <property type="match status" value="1"/>
</dbReference>
<comment type="caution">
    <text evidence="3">The sequence shown here is derived from an EMBL/GenBank/DDBJ whole genome shotgun (WGS) entry which is preliminary data.</text>
</comment>
<feature type="region of interest" description="Disordered" evidence="1">
    <location>
        <begin position="247"/>
        <end position="273"/>
    </location>
</feature>